<reference evidence="3" key="1">
    <citation type="submission" date="2023-07" db="EMBL/GenBank/DDBJ databases">
        <title>Christiangramia sp. SM2212., a novel bacterium of the family Flavobacteriaceae isolated from the sea sediment.</title>
        <authorList>
            <person name="Wang J."/>
            <person name="Zhang X."/>
        </authorList>
    </citation>
    <scope>NUCLEOTIDE SEQUENCE [LARGE SCALE GENOMIC DNA]</scope>
    <source>
        <strain evidence="3">SM2212</strain>
    </source>
</reference>
<dbReference type="PROSITE" id="PS51257">
    <property type="entry name" value="PROKAR_LIPOPROTEIN"/>
    <property type="match status" value="1"/>
</dbReference>
<evidence type="ECO:0000313" key="3">
    <source>
        <dbReference type="Proteomes" id="UP001257234"/>
    </source>
</evidence>
<gene>
    <name evidence="2" type="ORF">RE431_14770</name>
</gene>
<dbReference type="InterPro" id="IPR007461">
    <property type="entry name" value="Ysc84_actin-binding"/>
</dbReference>
<dbReference type="EMBL" id="JAVJIU010000006">
    <property type="protein sequence ID" value="MDR5591904.1"/>
    <property type="molecule type" value="Genomic_DNA"/>
</dbReference>
<feature type="domain" description="Ysc84 actin-binding" evidence="1">
    <location>
        <begin position="100"/>
        <end position="177"/>
    </location>
</feature>
<sequence>MKNLNSYLSKAGLLMLFIAITSCGPGKGGSGDVDALMQDSRDAKSAMLEADSNLQELFSESAGYAIFPNVGKGAYIIGGASGNGVVYENGAMVGYANLKQVDVGLQVGGKAYREVLFFKTQEDLEDFKDGEYELSGNASAVIIEKGKSKTIKFVDGIAVATMPKAGAMAGVSVAGQRFGYTAK</sequence>
<name>A0ABU1EU35_9FLAO</name>
<evidence type="ECO:0000259" key="1">
    <source>
        <dbReference type="Pfam" id="PF04366"/>
    </source>
</evidence>
<dbReference type="Pfam" id="PF04366">
    <property type="entry name" value="Ysc84"/>
    <property type="match status" value="1"/>
</dbReference>
<proteinExistence type="predicted"/>
<keyword evidence="3" id="KW-1185">Reference proteome</keyword>
<evidence type="ECO:0000313" key="2">
    <source>
        <dbReference type="EMBL" id="MDR5591904.1"/>
    </source>
</evidence>
<dbReference type="CDD" id="cd11524">
    <property type="entry name" value="SYLF"/>
    <property type="match status" value="1"/>
</dbReference>
<protein>
    <submittedName>
        <fullName evidence="2">Lipid-binding SYLF domain-containing protein</fullName>
    </submittedName>
</protein>
<organism evidence="2 3">
    <name type="scientific">Christiangramia sediminicola</name>
    <dbReference type="NCBI Taxonomy" id="3073267"/>
    <lineage>
        <taxon>Bacteria</taxon>
        <taxon>Pseudomonadati</taxon>
        <taxon>Bacteroidota</taxon>
        <taxon>Flavobacteriia</taxon>
        <taxon>Flavobacteriales</taxon>
        <taxon>Flavobacteriaceae</taxon>
        <taxon>Christiangramia</taxon>
    </lineage>
</organism>
<comment type="caution">
    <text evidence="2">The sequence shown here is derived from an EMBL/GenBank/DDBJ whole genome shotgun (WGS) entry which is preliminary data.</text>
</comment>
<accession>A0ABU1EU35</accession>
<dbReference type="RefSeq" id="WP_309562737.1">
    <property type="nucleotide sequence ID" value="NZ_JAVJIU010000006.1"/>
</dbReference>
<dbReference type="Proteomes" id="UP001257234">
    <property type="component" value="Unassembled WGS sequence"/>
</dbReference>